<evidence type="ECO:0000313" key="5">
    <source>
        <dbReference type="EMBL" id="MXO52599.1"/>
    </source>
</evidence>
<dbReference type="Gene3D" id="3.40.190.170">
    <property type="entry name" value="Bacterial extracellular solute-binding protein, family 7"/>
    <property type="match status" value="1"/>
</dbReference>
<dbReference type="AlphaFoldDB" id="A0A844Y4Z7"/>
<dbReference type="InterPro" id="IPR018389">
    <property type="entry name" value="DctP_fam"/>
</dbReference>
<dbReference type="PROSITE" id="PS51257">
    <property type="entry name" value="PROKAR_LIPOPROTEIN"/>
    <property type="match status" value="1"/>
</dbReference>
<feature type="signal peptide" evidence="4">
    <location>
        <begin position="1"/>
        <end position="18"/>
    </location>
</feature>
<comment type="caution">
    <text evidence="5">The sequence shown here is derived from an EMBL/GenBank/DDBJ whole genome shotgun (WGS) entry which is preliminary data.</text>
</comment>
<dbReference type="PIRSF" id="PIRSF006470">
    <property type="entry name" value="DctB"/>
    <property type="match status" value="1"/>
</dbReference>
<dbReference type="InterPro" id="IPR038404">
    <property type="entry name" value="TRAP_DctP_sf"/>
</dbReference>
<evidence type="ECO:0000256" key="1">
    <source>
        <dbReference type="ARBA" id="ARBA00009023"/>
    </source>
</evidence>
<organism evidence="5 6">
    <name type="scientific">Qipengyuania pelagi</name>
    <dbReference type="NCBI Taxonomy" id="994320"/>
    <lineage>
        <taxon>Bacteria</taxon>
        <taxon>Pseudomonadati</taxon>
        <taxon>Pseudomonadota</taxon>
        <taxon>Alphaproteobacteria</taxon>
        <taxon>Sphingomonadales</taxon>
        <taxon>Erythrobacteraceae</taxon>
        <taxon>Qipengyuania</taxon>
    </lineage>
</organism>
<name>A0A844Y4Z7_9SPHN</name>
<dbReference type="NCBIfam" id="TIGR00787">
    <property type="entry name" value="dctP"/>
    <property type="match status" value="1"/>
</dbReference>
<dbReference type="Proteomes" id="UP000430272">
    <property type="component" value="Unassembled WGS sequence"/>
</dbReference>
<protein>
    <submittedName>
        <fullName evidence="5">DctP family TRAP transporter solute-binding subunit</fullName>
    </submittedName>
</protein>
<feature type="chain" id="PRO_5032270993" evidence="4">
    <location>
        <begin position="19"/>
        <end position="352"/>
    </location>
</feature>
<dbReference type="RefSeq" id="WP_160659567.1">
    <property type="nucleotide sequence ID" value="NZ_BAABDV010000001.1"/>
</dbReference>
<proteinExistence type="inferred from homology"/>
<dbReference type="PANTHER" id="PTHR33376">
    <property type="match status" value="1"/>
</dbReference>
<dbReference type="Pfam" id="PF03480">
    <property type="entry name" value="DctP"/>
    <property type="match status" value="1"/>
</dbReference>
<dbReference type="GO" id="GO:0055085">
    <property type="term" value="P:transmembrane transport"/>
    <property type="evidence" value="ECO:0007669"/>
    <property type="project" value="InterPro"/>
</dbReference>
<sequence length="352" mass="38779">MRKILSMPMVGLAALALAACSASSNEPAASETAGGEQLATNTGCDAGEQVIKFSHVTNTDKHPKGIAANLLQERINTEMNGRMCMEVYPNSMLYDDDKVLEAMLLGDVQMAAPSLSKFENYTTKLRLFNFPFLFDDIDAVDRFQASPSGQALLSSMTGKGLQGLAFWHSGMKQLSADRPLLVPADARGLKFRVENSDVLVAVFDQLGANPQKMSFSEVYGALQTGVVDGQENSWSNIYGQKFYEVQDGITNTDHGVLDYMVVTSSRWWDGLKEEDRRDLTRILSEVTAERNQAVNQLEQEAREAIAATGAEIRELTPEQREQWVNALRPVWQKFTPDVGAETLKAAQAANQK</sequence>
<keyword evidence="6" id="KW-1185">Reference proteome</keyword>
<accession>A0A844Y4Z7</accession>
<evidence type="ECO:0000256" key="4">
    <source>
        <dbReference type="SAM" id="SignalP"/>
    </source>
</evidence>
<dbReference type="NCBIfam" id="NF037995">
    <property type="entry name" value="TRAP_S1"/>
    <property type="match status" value="1"/>
</dbReference>
<evidence type="ECO:0000256" key="3">
    <source>
        <dbReference type="ARBA" id="ARBA00022729"/>
    </source>
</evidence>
<dbReference type="EMBL" id="WTYD01000001">
    <property type="protein sequence ID" value="MXO52599.1"/>
    <property type="molecule type" value="Genomic_DNA"/>
</dbReference>
<dbReference type="OrthoDB" id="8673861at2"/>
<evidence type="ECO:0000313" key="6">
    <source>
        <dbReference type="Proteomes" id="UP000430272"/>
    </source>
</evidence>
<dbReference type="PANTHER" id="PTHR33376:SF7">
    <property type="entry name" value="C4-DICARBOXYLATE-BINDING PROTEIN DCTB"/>
    <property type="match status" value="1"/>
</dbReference>
<comment type="similarity">
    <text evidence="1">Belongs to the bacterial solute-binding protein 7 family.</text>
</comment>
<keyword evidence="2" id="KW-0813">Transport</keyword>
<evidence type="ECO:0000256" key="2">
    <source>
        <dbReference type="ARBA" id="ARBA00022448"/>
    </source>
</evidence>
<keyword evidence="3 4" id="KW-0732">Signal</keyword>
<gene>
    <name evidence="5" type="ORF">GRI47_01080</name>
</gene>
<dbReference type="GO" id="GO:0030288">
    <property type="term" value="C:outer membrane-bounded periplasmic space"/>
    <property type="evidence" value="ECO:0007669"/>
    <property type="project" value="InterPro"/>
</dbReference>
<dbReference type="InterPro" id="IPR004682">
    <property type="entry name" value="TRAP_DctP"/>
</dbReference>
<dbReference type="FunFam" id="3.40.190.170:FF:000001">
    <property type="entry name" value="TRAP dicarboxylate transporter, DctP subunit"/>
    <property type="match status" value="1"/>
</dbReference>
<reference evidence="5 6" key="1">
    <citation type="submission" date="2019-12" db="EMBL/GenBank/DDBJ databases">
        <title>Genomic-based taxomic classification of the family Erythrobacteraceae.</title>
        <authorList>
            <person name="Xu L."/>
        </authorList>
    </citation>
    <scope>NUCLEOTIDE SEQUENCE [LARGE SCALE GENOMIC DNA]</scope>
    <source>
        <strain evidence="5 6">JCM 17468</strain>
    </source>
</reference>
<dbReference type="GO" id="GO:0015740">
    <property type="term" value="P:C4-dicarboxylate transport"/>
    <property type="evidence" value="ECO:0007669"/>
    <property type="project" value="TreeGrafter"/>
</dbReference>